<feature type="region of interest" description="Disordered" evidence="1">
    <location>
        <begin position="251"/>
        <end position="287"/>
    </location>
</feature>
<comment type="caution">
    <text evidence="2">The sequence shown here is derived from an EMBL/GenBank/DDBJ whole genome shotgun (WGS) entry which is preliminary data.</text>
</comment>
<reference evidence="2" key="1">
    <citation type="submission" date="2022-07" db="EMBL/GenBank/DDBJ databases">
        <title>Genome Sequence of Leucocoprinus birnbaumii.</title>
        <authorList>
            <person name="Buettner E."/>
        </authorList>
    </citation>
    <scope>NUCLEOTIDE SEQUENCE</scope>
    <source>
        <strain evidence="2">VT141</strain>
    </source>
</reference>
<dbReference type="EMBL" id="JANIEX010000557">
    <property type="protein sequence ID" value="KAJ3565591.1"/>
    <property type="molecule type" value="Genomic_DNA"/>
</dbReference>
<protein>
    <submittedName>
        <fullName evidence="2">Uncharacterized protein</fullName>
    </submittedName>
</protein>
<name>A0AAD5VP14_9AGAR</name>
<dbReference type="AlphaFoldDB" id="A0AAD5VP14"/>
<feature type="compositionally biased region" description="Low complexity" evidence="1">
    <location>
        <begin position="259"/>
        <end position="287"/>
    </location>
</feature>
<sequence length="287" mass="32092">MTSSGSIFSCPIPLPRIPDPTVGTVHPIPLILEDMQGGLSRTRLQDTDGRGYFAISPWQQDQYSGIRIKGDIQSSPFGNRVVFVEWGEETGQGTVSVENPERLELEVDLAQYLPIVSPEKYSVQTIANATRRFTSFLDGKEYLWVYHAPDNLEMEWECLDSEGKTIAYYSLKLPNEPEYISSGCSLTVLNQEHEFLTLEMVATCWIIRTFQRHYNQAAHDARIANGEVDEESESESEGAIARAREAWENRWADCESSDESPPSSDADALSERSTTSSSRGATSQPQP</sequence>
<keyword evidence="3" id="KW-1185">Reference proteome</keyword>
<gene>
    <name evidence="2" type="ORF">NP233_g7537</name>
</gene>
<proteinExistence type="predicted"/>
<organism evidence="2 3">
    <name type="scientific">Leucocoprinus birnbaumii</name>
    <dbReference type="NCBI Taxonomy" id="56174"/>
    <lineage>
        <taxon>Eukaryota</taxon>
        <taxon>Fungi</taxon>
        <taxon>Dikarya</taxon>
        <taxon>Basidiomycota</taxon>
        <taxon>Agaricomycotina</taxon>
        <taxon>Agaricomycetes</taxon>
        <taxon>Agaricomycetidae</taxon>
        <taxon>Agaricales</taxon>
        <taxon>Agaricineae</taxon>
        <taxon>Agaricaceae</taxon>
        <taxon>Leucocoprinus</taxon>
    </lineage>
</organism>
<evidence type="ECO:0000256" key="1">
    <source>
        <dbReference type="SAM" id="MobiDB-lite"/>
    </source>
</evidence>
<dbReference type="Proteomes" id="UP001213000">
    <property type="component" value="Unassembled WGS sequence"/>
</dbReference>
<accession>A0AAD5VP14</accession>
<evidence type="ECO:0000313" key="3">
    <source>
        <dbReference type="Proteomes" id="UP001213000"/>
    </source>
</evidence>
<evidence type="ECO:0000313" key="2">
    <source>
        <dbReference type="EMBL" id="KAJ3565591.1"/>
    </source>
</evidence>